<proteinExistence type="predicted"/>
<feature type="region of interest" description="Disordered" evidence="1">
    <location>
        <begin position="218"/>
        <end position="242"/>
    </location>
</feature>
<dbReference type="KEGG" id="pif:PITG_20663"/>
<protein>
    <submittedName>
        <fullName evidence="2">Uncharacterized protein</fullName>
    </submittedName>
</protein>
<accession>D0P2I1</accession>
<organism evidence="2 3">
    <name type="scientific">Phytophthora infestans (strain T30-4)</name>
    <name type="common">Potato late blight agent</name>
    <dbReference type="NCBI Taxonomy" id="403677"/>
    <lineage>
        <taxon>Eukaryota</taxon>
        <taxon>Sar</taxon>
        <taxon>Stramenopiles</taxon>
        <taxon>Oomycota</taxon>
        <taxon>Peronosporomycetes</taxon>
        <taxon>Peronosporales</taxon>
        <taxon>Peronosporaceae</taxon>
        <taxon>Phytophthora</taxon>
    </lineage>
</organism>
<sequence>MGSRRFDLHKARSVLVSVSHKPTEHFGADGEPNLRQCHFHDIVDASYASGGTNITTTSEMLALHGTTTTLTTGTIHDITSTSTSYASGGTNITTTSKILALHGTTTMLTTGTIHDITSSSTTTSYASCATTITTTSEMLSTRDTAAKSPTRRIAYLMHGYYERQLRLVSGVAFVWRAHDDASTTVINTRRRQSGRAVAVAVRQSDGSAVAVAVAVRQSGGRAEAERQGGGGGRAASERWQCGRAVHRRQRVDRLKN</sequence>
<evidence type="ECO:0000256" key="1">
    <source>
        <dbReference type="SAM" id="MobiDB-lite"/>
    </source>
</evidence>
<dbReference type="GeneID" id="9480137"/>
<dbReference type="HOGENOM" id="CLU_1087629_0_0_1"/>
<dbReference type="Proteomes" id="UP000006643">
    <property type="component" value="Unassembled WGS sequence"/>
</dbReference>
<name>D0P2I1_PHYIT</name>
<dbReference type="VEuPathDB" id="FungiDB:PITG_20663"/>
<evidence type="ECO:0000313" key="3">
    <source>
        <dbReference type="Proteomes" id="UP000006643"/>
    </source>
</evidence>
<dbReference type="RefSeq" id="XP_002895498.1">
    <property type="nucleotide sequence ID" value="XM_002895452.1"/>
</dbReference>
<gene>
    <name evidence="2" type="ORF">PITG_20663</name>
</gene>
<keyword evidence="3" id="KW-1185">Reference proteome</keyword>
<dbReference type="AlphaFoldDB" id="D0P2I1"/>
<evidence type="ECO:0000313" key="2">
    <source>
        <dbReference type="EMBL" id="EEY56275.1"/>
    </source>
</evidence>
<dbReference type="EMBL" id="DS028292">
    <property type="protein sequence ID" value="EEY56275.1"/>
    <property type="molecule type" value="Genomic_DNA"/>
</dbReference>
<dbReference type="InParanoid" id="D0P2I1"/>
<reference evidence="3" key="1">
    <citation type="journal article" date="2009" name="Nature">
        <title>Genome sequence and analysis of the Irish potato famine pathogen Phytophthora infestans.</title>
        <authorList>
            <consortium name="The Broad Institute Genome Sequencing Platform"/>
            <person name="Haas B.J."/>
            <person name="Kamoun S."/>
            <person name="Zody M.C."/>
            <person name="Jiang R.H."/>
            <person name="Handsaker R.E."/>
            <person name="Cano L.M."/>
            <person name="Grabherr M."/>
            <person name="Kodira C.D."/>
            <person name="Raffaele S."/>
            <person name="Torto-Alalibo T."/>
            <person name="Bozkurt T.O."/>
            <person name="Ah-Fong A.M."/>
            <person name="Alvarado L."/>
            <person name="Anderson V.L."/>
            <person name="Armstrong M.R."/>
            <person name="Avrova A."/>
            <person name="Baxter L."/>
            <person name="Beynon J."/>
            <person name="Boevink P.C."/>
            <person name="Bollmann S.R."/>
            <person name="Bos J.I."/>
            <person name="Bulone V."/>
            <person name="Cai G."/>
            <person name="Cakir C."/>
            <person name="Carrington J.C."/>
            <person name="Chawner M."/>
            <person name="Conti L."/>
            <person name="Costanzo S."/>
            <person name="Ewan R."/>
            <person name="Fahlgren N."/>
            <person name="Fischbach M.A."/>
            <person name="Fugelstad J."/>
            <person name="Gilroy E.M."/>
            <person name="Gnerre S."/>
            <person name="Green P.J."/>
            <person name="Grenville-Briggs L.J."/>
            <person name="Griffith J."/>
            <person name="Grunwald N.J."/>
            <person name="Horn K."/>
            <person name="Horner N.R."/>
            <person name="Hu C.H."/>
            <person name="Huitema E."/>
            <person name="Jeong D.H."/>
            <person name="Jones A.M."/>
            <person name="Jones J.D."/>
            <person name="Jones R.W."/>
            <person name="Karlsson E.K."/>
            <person name="Kunjeti S.G."/>
            <person name="Lamour K."/>
            <person name="Liu Z."/>
            <person name="Ma L."/>
            <person name="Maclean D."/>
            <person name="Chibucos M.C."/>
            <person name="McDonald H."/>
            <person name="McWalters J."/>
            <person name="Meijer H.J."/>
            <person name="Morgan W."/>
            <person name="Morris P.F."/>
            <person name="Munro C.A."/>
            <person name="O'Neill K."/>
            <person name="Ospina-Giraldo M."/>
            <person name="Pinzon A."/>
            <person name="Pritchard L."/>
            <person name="Ramsahoye B."/>
            <person name="Ren Q."/>
            <person name="Restrepo S."/>
            <person name="Roy S."/>
            <person name="Sadanandom A."/>
            <person name="Savidor A."/>
            <person name="Schornack S."/>
            <person name="Schwartz D.C."/>
            <person name="Schumann U.D."/>
            <person name="Schwessinger B."/>
            <person name="Seyer L."/>
            <person name="Sharpe T."/>
            <person name="Silvar C."/>
            <person name="Song J."/>
            <person name="Studholme D.J."/>
            <person name="Sykes S."/>
            <person name="Thines M."/>
            <person name="van de Vondervoort P.J."/>
            <person name="Phuntumart V."/>
            <person name="Wawra S."/>
            <person name="Weide R."/>
            <person name="Win J."/>
            <person name="Young C."/>
            <person name="Zhou S."/>
            <person name="Fry W."/>
            <person name="Meyers B.C."/>
            <person name="van West P."/>
            <person name="Ristaino J."/>
            <person name="Govers F."/>
            <person name="Birch P.R."/>
            <person name="Whisson S.C."/>
            <person name="Judelson H.S."/>
            <person name="Nusbaum C."/>
        </authorList>
    </citation>
    <scope>NUCLEOTIDE SEQUENCE [LARGE SCALE GENOMIC DNA]</scope>
    <source>
        <strain evidence="3">T30-4</strain>
    </source>
</reference>